<protein>
    <submittedName>
        <fullName evidence="2">Uncharacterized protein</fullName>
    </submittedName>
</protein>
<name>A0A9D5DJV3_9BACI</name>
<evidence type="ECO:0000313" key="3">
    <source>
        <dbReference type="Proteomes" id="UP000051061"/>
    </source>
</evidence>
<keyword evidence="1" id="KW-0812">Transmembrane</keyword>
<dbReference type="Proteomes" id="UP000051061">
    <property type="component" value="Unassembled WGS sequence"/>
</dbReference>
<gene>
    <name evidence="2" type="ORF">AN965_19800</name>
</gene>
<accession>A0A9D5DJV3</accession>
<feature type="transmembrane region" description="Helical" evidence="1">
    <location>
        <begin position="71"/>
        <end position="94"/>
    </location>
</feature>
<organism evidence="2 3">
    <name type="scientific">Alkalicoccobacillus plakortidis</name>
    <dbReference type="NCBI Taxonomy" id="444060"/>
    <lineage>
        <taxon>Bacteria</taxon>
        <taxon>Bacillati</taxon>
        <taxon>Bacillota</taxon>
        <taxon>Bacilli</taxon>
        <taxon>Bacillales</taxon>
        <taxon>Bacillaceae</taxon>
        <taxon>Alkalicoccobacillus</taxon>
    </lineage>
</organism>
<evidence type="ECO:0000256" key="1">
    <source>
        <dbReference type="SAM" id="Phobius"/>
    </source>
</evidence>
<sequence>MNVSYRTNFILRMCIPLFLFISYFFISYSKLTLIIAILATIQLIIFGLDINRKGNWTKVNLQHDQRTRGNALFAGNLTFWFTILVLLIGTLLIQNSIISIAYPKFIGFLILISLILRWIIRDYLNNQEETED</sequence>
<proteinExistence type="predicted"/>
<feature type="transmembrane region" description="Helical" evidence="1">
    <location>
        <begin position="100"/>
        <end position="120"/>
    </location>
</feature>
<keyword evidence="1" id="KW-0472">Membrane</keyword>
<feature type="transmembrane region" description="Helical" evidence="1">
    <location>
        <begin position="9"/>
        <end position="26"/>
    </location>
</feature>
<reference evidence="2 3" key="1">
    <citation type="submission" date="2015-09" db="EMBL/GenBank/DDBJ databases">
        <title>Genome sequencing project for genomic taxonomy and phylogenomics of Bacillus-like bacteria.</title>
        <authorList>
            <person name="Liu B."/>
            <person name="Wang J."/>
            <person name="Zhu Y."/>
            <person name="Liu G."/>
            <person name="Chen Q."/>
            <person name="Chen Z."/>
            <person name="Lan J."/>
            <person name="Che J."/>
            <person name="Ge C."/>
            <person name="Shi H."/>
            <person name="Pan Z."/>
            <person name="Liu X."/>
        </authorList>
    </citation>
    <scope>NUCLEOTIDE SEQUENCE [LARGE SCALE GENOMIC DNA]</scope>
    <source>
        <strain evidence="2 3">DSM 19153</strain>
    </source>
</reference>
<keyword evidence="1" id="KW-1133">Transmembrane helix</keyword>
<dbReference type="EMBL" id="LJJD01000042">
    <property type="protein sequence ID" value="KQL50988.1"/>
    <property type="molecule type" value="Genomic_DNA"/>
</dbReference>
<dbReference type="AlphaFoldDB" id="A0A9D5DJV3"/>
<comment type="caution">
    <text evidence="2">The sequence shown here is derived from an EMBL/GenBank/DDBJ whole genome shotgun (WGS) entry which is preliminary data.</text>
</comment>
<evidence type="ECO:0000313" key="2">
    <source>
        <dbReference type="EMBL" id="KQL50988.1"/>
    </source>
</evidence>
<keyword evidence="3" id="KW-1185">Reference proteome</keyword>
<feature type="transmembrane region" description="Helical" evidence="1">
    <location>
        <begin position="32"/>
        <end position="50"/>
    </location>
</feature>